<dbReference type="RefSeq" id="WP_099474952.1">
    <property type="nucleotide sequence ID" value="NZ_CP041025.1"/>
</dbReference>
<evidence type="ECO:0008006" key="6">
    <source>
        <dbReference type="Google" id="ProtNLM"/>
    </source>
</evidence>
<evidence type="ECO:0000256" key="3">
    <source>
        <dbReference type="SAM" id="SignalP"/>
    </source>
</evidence>
<comment type="caution">
    <text evidence="4">The sequence shown here is derived from an EMBL/GenBank/DDBJ whole genome shotgun (WGS) entry which is preliminary data.</text>
</comment>
<feature type="coiled-coil region" evidence="1">
    <location>
        <begin position="80"/>
        <end position="198"/>
    </location>
</feature>
<dbReference type="AlphaFoldDB" id="A0A2G4YNI3"/>
<dbReference type="EMBL" id="PDEM01000031">
    <property type="protein sequence ID" value="PHZ83855.1"/>
    <property type="molecule type" value="Genomic_DNA"/>
</dbReference>
<dbReference type="Proteomes" id="UP000229730">
    <property type="component" value="Unassembled WGS sequence"/>
</dbReference>
<sequence>MTRRPKHSLSLVTLGMFATVCNPAAASNKYDSLLTQNSYQIEQERAQAEQDRTTAQAAEAHATRNSYHDEQARDIAKMAILAAQDALRQAQETLHALEKEEQEIIDSSKSGVKASLKEAERELQEVETELRRFNTTEFERDFKDLKRRLQQAVEENKISQEEVDQMISHMQEIHKTALADARNALLEVRLSLEQLREEHKH</sequence>
<accession>A0A2G4YNI3</accession>
<protein>
    <recommendedName>
        <fullName evidence="6">DUF4398 domain-containing protein</fullName>
    </recommendedName>
</protein>
<organism evidence="4 5">
    <name type="scientific">Paremcibacter congregatus</name>
    <dbReference type="NCBI Taxonomy" id="2043170"/>
    <lineage>
        <taxon>Bacteria</taxon>
        <taxon>Pseudomonadati</taxon>
        <taxon>Pseudomonadota</taxon>
        <taxon>Alphaproteobacteria</taxon>
        <taxon>Emcibacterales</taxon>
        <taxon>Emcibacteraceae</taxon>
        <taxon>Paremcibacter</taxon>
    </lineage>
</organism>
<feature type="region of interest" description="Disordered" evidence="2">
    <location>
        <begin position="44"/>
        <end position="66"/>
    </location>
</feature>
<feature type="signal peptide" evidence="3">
    <location>
        <begin position="1"/>
        <end position="26"/>
    </location>
</feature>
<evidence type="ECO:0000256" key="1">
    <source>
        <dbReference type="SAM" id="Coils"/>
    </source>
</evidence>
<reference evidence="4 5" key="1">
    <citation type="submission" date="2017-10" db="EMBL/GenBank/DDBJ databases">
        <title>Frigbacter circumglobatus gen. nov. sp. nov., isolated from sediment cultured in situ.</title>
        <authorList>
            <person name="Zhao Z."/>
        </authorList>
    </citation>
    <scope>NUCLEOTIDE SEQUENCE [LARGE SCALE GENOMIC DNA]</scope>
    <source>
        <strain evidence="4 5">ZYL</strain>
    </source>
</reference>
<feature type="chain" id="PRO_5013787763" description="DUF4398 domain-containing protein" evidence="3">
    <location>
        <begin position="27"/>
        <end position="201"/>
    </location>
</feature>
<dbReference type="InParanoid" id="A0A2G4YNI3"/>
<evidence type="ECO:0000313" key="5">
    <source>
        <dbReference type="Proteomes" id="UP000229730"/>
    </source>
</evidence>
<name>A0A2G4YNI3_9PROT</name>
<gene>
    <name evidence="4" type="ORF">CRD36_16010</name>
</gene>
<evidence type="ECO:0000313" key="4">
    <source>
        <dbReference type="EMBL" id="PHZ83855.1"/>
    </source>
</evidence>
<keyword evidence="1" id="KW-0175">Coiled coil</keyword>
<evidence type="ECO:0000256" key="2">
    <source>
        <dbReference type="SAM" id="MobiDB-lite"/>
    </source>
</evidence>
<keyword evidence="3" id="KW-0732">Signal</keyword>
<proteinExistence type="predicted"/>
<keyword evidence="5" id="KW-1185">Reference proteome</keyword>